<keyword evidence="2" id="KW-1185">Reference proteome</keyword>
<name>A0AA36Y488_9FIRM</name>
<sequence length="156" mass="17788">MKCKVVHETGGSLRVKILGRQLSYKEYEALHGLLEKTEGVQRIRTYWATGSIALNFRGDRERLLATIRGISEEDLAAAVEENRRALAELGKKEIEQNTPVDFVDLKKLKKQGKKMSSLWKRRLNRRILIEAAADMLLPAPVQVAYHAYQMLVLQSL</sequence>
<evidence type="ECO:0000313" key="1">
    <source>
        <dbReference type="EMBL" id="EHO16443.1"/>
    </source>
</evidence>
<dbReference type="GeneID" id="86940903"/>
<dbReference type="Proteomes" id="UP000018466">
    <property type="component" value="Unassembled WGS sequence"/>
</dbReference>
<proteinExistence type="predicted"/>
<comment type="caution">
    <text evidence="1">The sequence shown here is derived from an EMBL/GenBank/DDBJ whole genome shotgun (WGS) entry which is preliminary data.</text>
</comment>
<gene>
    <name evidence="1" type="ORF">HMPREF9623_01142</name>
</gene>
<evidence type="ECO:0000313" key="2">
    <source>
        <dbReference type="Proteomes" id="UP000018466"/>
    </source>
</evidence>
<organism evidence="1 2">
    <name type="scientific">Stomatobaculum longum</name>
    <dbReference type="NCBI Taxonomy" id="796942"/>
    <lineage>
        <taxon>Bacteria</taxon>
        <taxon>Bacillati</taxon>
        <taxon>Bacillota</taxon>
        <taxon>Clostridia</taxon>
        <taxon>Lachnospirales</taxon>
        <taxon>Lachnospiraceae</taxon>
        <taxon>Stomatobaculum</taxon>
    </lineage>
</organism>
<accession>A0AA36Y488</accession>
<dbReference type="EMBL" id="AGEL01000007">
    <property type="protein sequence ID" value="EHO16443.1"/>
    <property type="molecule type" value="Genomic_DNA"/>
</dbReference>
<dbReference type="RefSeq" id="WP_009532975.1">
    <property type="nucleotide sequence ID" value="NZ_CAUUMY010000008.1"/>
</dbReference>
<dbReference type="AlphaFoldDB" id="A0AA36Y488"/>
<reference evidence="1 2" key="1">
    <citation type="submission" date="2011-10" db="EMBL/GenBank/DDBJ databases">
        <title>The Genome Sequence of Lachnospiraceae bacterium ACC2.</title>
        <authorList>
            <consortium name="The Broad Institute Genome Sequencing Platform"/>
            <person name="Earl A."/>
            <person name="Ward D."/>
            <person name="Feldgarden M."/>
            <person name="Gevers D."/>
            <person name="Sizova M."/>
            <person name="Hazen A."/>
            <person name="Epstein S."/>
            <person name="Young S.K."/>
            <person name="Zeng Q."/>
            <person name="Gargeya S."/>
            <person name="Fitzgerald M."/>
            <person name="Haas B."/>
            <person name="Abouelleil A."/>
            <person name="Alvarado L."/>
            <person name="Arachchi H.M."/>
            <person name="Berlin A."/>
            <person name="Brown A."/>
            <person name="Chapman S.B."/>
            <person name="Chen Z."/>
            <person name="Dunbar C."/>
            <person name="Freedman E."/>
            <person name="Gearin G."/>
            <person name="Goldberg J."/>
            <person name="Griggs A."/>
            <person name="Gujja S."/>
            <person name="Heiman D."/>
            <person name="Howarth C."/>
            <person name="Larson L."/>
            <person name="Lui A."/>
            <person name="MacDonald P.J.P."/>
            <person name="Montmayeur A."/>
            <person name="Murphy C."/>
            <person name="Neiman D."/>
            <person name="Pearson M."/>
            <person name="Priest M."/>
            <person name="Roberts A."/>
            <person name="Saif S."/>
            <person name="Shea T."/>
            <person name="Shenoy N."/>
            <person name="Sisk P."/>
            <person name="Stolte C."/>
            <person name="Sykes S."/>
            <person name="Wortman J."/>
            <person name="Nusbaum C."/>
            <person name="Birren B."/>
        </authorList>
    </citation>
    <scope>NUCLEOTIDE SEQUENCE [LARGE SCALE GENOMIC DNA]</scope>
    <source>
        <strain evidence="1 2">ACC2</strain>
    </source>
</reference>
<protein>
    <submittedName>
        <fullName evidence="1">Uncharacterized protein</fullName>
    </submittedName>
</protein>